<reference evidence="4" key="1">
    <citation type="submission" date="2016-02" db="EMBL/GenBank/DDBJ databases">
        <title>Draft genome sequence of Microdochium bolleyi, a fungal endophyte of beachgrass.</title>
        <authorList>
            <consortium name="DOE Joint Genome Institute"/>
            <person name="David A.S."/>
            <person name="May G."/>
            <person name="Haridas S."/>
            <person name="Lim J."/>
            <person name="Wang M."/>
            <person name="Labutti K."/>
            <person name="Lipzen A."/>
            <person name="Barry K."/>
            <person name="Grigoriev I.V."/>
        </authorList>
    </citation>
    <scope>NUCLEOTIDE SEQUENCE [LARGE SCALE GENOMIC DNA]</scope>
    <source>
        <strain evidence="4">J235TASD1</strain>
    </source>
</reference>
<dbReference type="Pfam" id="PF06487">
    <property type="entry name" value="SAP18"/>
    <property type="match status" value="1"/>
</dbReference>
<proteinExistence type="inferred from homology"/>
<keyword evidence="4" id="KW-1185">Reference proteome</keyword>
<dbReference type="STRING" id="196109.A0A136JKQ5"/>
<dbReference type="InterPro" id="IPR010516">
    <property type="entry name" value="SAP18"/>
</dbReference>
<dbReference type="Proteomes" id="UP000070501">
    <property type="component" value="Unassembled WGS sequence"/>
</dbReference>
<dbReference type="Gene3D" id="3.10.20.550">
    <property type="entry name" value="ASAP complex, SAP18 subunit"/>
    <property type="match status" value="1"/>
</dbReference>
<dbReference type="OrthoDB" id="440566at2759"/>
<organism evidence="3 4">
    <name type="scientific">Microdochium bolleyi</name>
    <dbReference type="NCBI Taxonomy" id="196109"/>
    <lineage>
        <taxon>Eukaryota</taxon>
        <taxon>Fungi</taxon>
        <taxon>Dikarya</taxon>
        <taxon>Ascomycota</taxon>
        <taxon>Pezizomycotina</taxon>
        <taxon>Sordariomycetes</taxon>
        <taxon>Xylariomycetidae</taxon>
        <taxon>Xylariales</taxon>
        <taxon>Microdochiaceae</taxon>
        <taxon>Microdochium</taxon>
    </lineage>
</organism>
<sequence length="306" mass="32388">MDRHTTPPFMLRLFYRTGAFHRPDEFNVGDPADLPQHLTLHTWPDSTLTELSHQIAAASSPPYPQQPHDDENSRIGKILPEPAIGTRLVFRLIFASFKSVDNNNNSSSSGPHGRGHGGGGKFNVKDLGSVVIGLGGQGLDVSDLDALDFGDIGKEDSHLDRNSSLQLGGSDGSKTLSEARLVPGDYISCAILPPLDDGSVAPASAARTGRGFGAGEARPIGASAARQSSLSGRRDNRDRDWDRGRNERYRDDGGGYGRHGGGRRGSGIGYEGSGDEVTMILMGGLVGAAVVEGGGDVHSVDTSFQW</sequence>
<feature type="region of interest" description="Disordered" evidence="2">
    <location>
        <begin position="212"/>
        <end position="270"/>
    </location>
</feature>
<name>A0A136JKQ5_9PEZI</name>
<dbReference type="InParanoid" id="A0A136JKQ5"/>
<feature type="compositionally biased region" description="Gly residues" evidence="2">
    <location>
        <begin position="254"/>
        <end position="270"/>
    </location>
</feature>
<dbReference type="AlphaFoldDB" id="A0A136JKQ5"/>
<feature type="compositionally biased region" description="Basic and acidic residues" evidence="2">
    <location>
        <begin position="232"/>
        <end position="253"/>
    </location>
</feature>
<evidence type="ECO:0000313" key="4">
    <source>
        <dbReference type="Proteomes" id="UP000070501"/>
    </source>
</evidence>
<dbReference type="GO" id="GO:0005634">
    <property type="term" value="C:nucleus"/>
    <property type="evidence" value="ECO:0007669"/>
    <property type="project" value="TreeGrafter"/>
</dbReference>
<dbReference type="EMBL" id="KQ964245">
    <property type="protein sequence ID" value="KXJ97731.1"/>
    <property type="molecule type" value="Genomic_DNA"/>
</dbReference>
<dbReference type="InterPro" id="IPR042534">
    <property type="entry name" value="SAP18_sf"/>
</dbReference>
<accession>A0A136JKQ5</accession>
<evidence type="ECO:0000256" key="2">
    <source>
        <dbReference type="SAM" id="MobiDB-lite"/>
    </source>
</evidence>
<evidence type="ECO:0000256" key="1">
    <source>
        <dbReference type="ARBA" id="ARBA00009143"/>
    </source>
</evidence>
<comment type="similarity">
    <text evidence="1">Belongs to the SAP18 family.</text>
</comment>
<gene>
    <name evidence="3" type="ORF">Micbo1qcDRAFT_192110</name>
</gene>
<dbReference type="PANTHER" id="PTHR13082:SF0">
    <property type="entry name" value="HISTONE DEACETYLASE COMPLEX SUBUNIT SAP18"/>
    <property type="match status" value="1"/>
</dbReference>
<evidence type="ECO:0000313" key="3">
    <source>
        <dbReference type="EMBL" id="KXJ97731.1"/>
    </source>
</evidence>
<dbReference type="PANTHER" id="PTHR13082">
    <property type="entry name" value="SAP18"/>
    <property type="match status" value="1"/>
</dbReference>
<protein>
    <submittedName>
        <fullName evidence="3">Sin3 associated polypeptide p18-domain-containing protein</fullName>
    </submittedName>
</protein>